<keyword evidence="4" id="KW-1185">Reference proteome</keyword>
<dbReference type="EMBL" id="VJXR01000069">
    <property type="protein sequence ID" value="TRW43692.1"/>
    <property type="molecule type" value="Genomic_DNA"/>
</dbReference>
<feature type="compositionally biased region" description="Pro residues" evidence="1">
    <location>
        <begin position="213"/>
        <end position="256"/>
    </location>
</feature>
<name>A0A552WLP2_9MICO</name>
<dbReference type="Pfam" id="PF13313">
    <property type="entry name" value="DUF4082"/>
    <property type="match status" value="1"/>
</dbReference>
<evidence type="ECO:0000259" key="2">
    <source>
        <dbReference type="Pfam" id="PF13313"/>
    </source>
</evidence>
<sequence>MPSTPLTQPLSRRAGRHLWVLLVVVATVTALLTAVLQPVLAGAATAAPAGALTSGTPRGAVVDPDRNAVELGMRFVPKVAGTVTGVRVFKASGERLATPASGTLWDRRGHALATAKFDRTGGTGWRSVEFTTPVTLRAGETYTVSVFAPDGRYAVTENGFAAAKTTEFLTAPGGSNGVYTYGRRSAFPTKTYESSNYWVDVLFVPAASGPIKTPAPEPTPVPEPEPTSGPAPQPTPAPEPEPTTDPAPQPTPAPEP</sequence>
<evidence type="ECO:0000313" key="4">
    <source>
        <dbReference type="Proteomes" id="UP000318693"/>
    </source>
</evidence>
<feature type="domain" description="DUF4082" evidence="2">
    <location>
        <begin position="56"/>
        <end position="199"/>
    </location>
</feature>
<dbReference type="AlphaFoldDB" id="A0A552WLP2"/>
<comment type="caution">
    <text evidence="3">The sequence shown here is derived from an EMBL/GenBank/DDBJ whole genome shotgun (WGS) entry which is preliminary data.</text>
</comment>
<evidence type="ECO:0000313" key="3">
    <source>
        <dbReference type="EMBL" id="TRW43692.1"/>
    </source>
</evidence>
<feature type="non-terminal residue" evidence="3">
    <location>
        <position position="256"/>
    </location>
</feature>
<dbReference type="Proteomes" id="UP000318693">
    <property type="component" value="Unassembled WGS sequence"/>
</dbReference>
<feature type="region of interest" description="Disordered" evidence="1">
    <location>
        <begin position="208"/>
        <end position="256"/>
    </location>
</feature>
<dbReference type="RefSeq" id="WP_143419577.1">
    <property type="nucleotide sequence ID" value="NZ_VJXR01000069.1"/>
</dbReference>
<dbReference type="InterPro" id="IPR025141">
    <property type="entry name" value="DUF4082"/>
</dbReference>
<proteinExistence type="predicted"/>
<organism evidence="3 4">
    <name type="scientific">Georgenia yuyongxinii</name>
    <dbReference type="NCBI Taxonomy" id="2589797"/>
    <lineage>
        <taxon>Bacteria</taxon>
        <taxon>Bacillati</taxon>
        <taxon>Actinomycetota</taxon>
        <taxon>Actinomycetes</taxon>
        <taxon>Micrococcales</taxon>
        <taxon>Bogoriellaceae</taxon>
        <taxon>Georgenia</taxon>
    </lineage>
</organism>
<evidence type="ECO:0000256" key="1">
    <source>
        <dbReference type="SAM" id="MobiDB-lite"/>
    </source>
</evidence>
<gene>
    <name evidence="3" type="ORF">FJ693_16600</name>
</gene>
<protein>
    <submittedName>
        <fullName evidence="3">DUF4082 domain-containing protein</fullName>
    </submittedName>
</protein>
<accession>A0A552WLP2</accession>
<reference evidence="3 4" key="1">
    <citation type="submission" date="2019-07" db="EMBL/GenBank/DDBJ databases">
        <title>Georgenia wutianyii sp. nov. and Georgenia *** sp. nov. isolated from plateau pika (Ochotona curzoniae) in the Qinghai-Tibet plateau of China.</title>
        <authorList>
            <person name="Tian Z."/>
        </authorList>
    </citation>
    <scope>NUCLEOTIDE SEQUENCE [LARGE SCALE GENOMIC DNA]</scope>
    <source>
        <strain evidence="3 4">Z446</strain>
    </source>
</reference>